<dbReference type="HOGENOM" id="CLU_057721_0_0_1"/>
<dbReference type="InterPro" id="IPR040357">
    <property type="entry name" value="Vma22/CCDC115"/>
</dbReference>
<dbReference type="eggNOG" id="ENOG502S6WS">
    <property type="taxonomic scope" value="Eukaryota"/>
</dbReference>
<dbReference type="OrthoDB" id="408631at2759"/>
<comment type="caution">
    <text evidence="3">The sequence shown here is derived from an EMBL/GenBank/DDBJ whole genome shotgun (WGS) entry which is preliminary data.</text>
</comment>
<gene>
    <name evidence="3" type="ORF">PVAR5_0809</name>
</gene>
<protein>
    <recommendedName>
        <fullName evidence="1">Vacuolar ATPase assembly protein VMA22</fullName>
    </recommendedName>
</protein>
<dbReference type="InParanoid" id="V5F8G0"/>
<reference evidence="4" key="1">
    <citation type="journal article" date="2014" name="Genome Announc.">
        <title>Draft genome sequence of the formaldehyde-resistant fungus Byssochlamys spectabilis No. 5 (anamorph Paecilomyces variotii No. 5) (NBRC109023).</title>
        <authorList>
            <person name="Oka T."/>
            <person name="Ekino K."/>
            <person name="Fukuda K."/>
            <person name="Nomura Y."/>
        </authorList>
    </citation>
    <scope>NUCLEOTIDE SEQUENCE [LARGE SCALE GENOMIC DNA]</scope>
    <source>
        <strain evidence="4">No. 5 / NBRC 109023</strain>
    </source>
</reference>
<organism evidence="3 4">
    <name type="scientific">Byssochlamys spectabilis (strain No. 5 / NBRC 109023)</name>
    <name type="common">Paecilomyces variotii</name>
    <dbReference type="NCBI Taxonomy" id="1356009"/>
    <lineage>
        <taxon>Eukaryota</taxon>
        <taxon>Fungi</taxon>
        <taxon>Dikarya</taxon>
        <taxon>Ascomycota</taxon>
        <taxon>Pezizomycotina</taxon>
        <taxon>Eurotiomycetes</taxon>
        <taxon>Eurotiomycetidae</taxon>
        <taxon>Eurotiales</taxon>
        <taxon>Thermoascaceae</taxon>
        <taxon>Paecilomyces</taxon>
    </lineage>
</organism>
<evidence type="ECO:0000256" key="2">
    <source>
        <dbReference type="SAM" id="MobiDB-lite"/>
    </source>
</evidence>
<name>V5F8G0_BYSSN</name>
<dbReference type="PANTHER" id="PTHR31996">
    <property type="entry name" value="COILED-COIL DOMAIN-CONTAINING PROTEIN 115"/>
    <property type="match status" value="1"/>
</dbReference>
<dbReference type="AlphaFoldDB" id="V5F8G0"/>
<accession>V5F8G0</accession>
<keyword evidence="4" id="KW-1185">Reference proteome</keyword>
<dbReference type="Proteomes" id="UP000018001">
    <property type="component" value="Unassembled WGS sequence"/>
</dbReference>
<evidence type="ECO:0000313" key="4">
    <source>
        <dbReference type="Proteomes" id="UP000018001"/>
    </source>
</evidence>
<dbReference type="GO" id="GO:1990871">
    <property type="term" value="C:Vma12-Vma22 assembly complex"/>
    <property type="evidence" value="ECO:0007669"/>
    <property type="project" value="TreeGrafter"/>
</dbReference>
<dbReference type="EMBL" id="BAUL01000020">
    <property type="protein sequence ID" value="GAD92219.1"/>
    <property type="molecule type" value="Genomic_DNA"/>
</dbReference>
<dbReference type="GO" id="GO:0070072">
    <property type="term" value="P:vacuolar proton-transporting V-type ATPase complex assembly"/>
    <property type="evidence" value="ECO:0007669"/>
    <property type="project" value="InterPro"/>
</dbReference>
<feature type="compositionally biased region" description="Basic and acidic residues" evidence="2">
    <location>
        <begin position="102"/>
        <end position="112"/>
    </location>
</feature>
<evidence type="ECO:0000256" key="1">
    <source>
        <dbReference type="ARBA" id="ARBA00093634"/>
    </source>
</evidence>
<dbReference type="Pfam" id="PF21730">
    <property type="entry name" value="Vma22_CCDC115"/>
    <property type="match status" value="1"/>
</dbReference>
<proteinExistence type="predicted"/>
<dbReference type="PANTHER" id="PTHR31996:SF2">
    <property type="entry name" value="COILED-COIL DOMAIN-CONTAINING PROTEIN 115"/>
    <property type="match status" value="1"/>
</dbReference>
<feature type="region of interest" description="Disordered" evidence="2">
    <location>
        <begin position="96"/>
        <end position="205"/>
    </location>
</feature>
<sequence>MAQVSTSGAFAQVSEAGDKSLGDLEQSSQLLEALDSLLEQYLQLLHRHQALHAELGKQLSSGFFSLAQANYSSPGRRYGQDYYDERMKATRRISVEPSATAVDHDNSLEPERTGNAGSSSQSHIFKIETTLADYETKEDKPEPETAVSQENVEHSDSASKLGLGATAENQTGSLSAAEESKERTTSKSSSPEPPRRGLPSPDPLRWYGVLVPQSLRSAQKSFITATESVPELASITTEMRDLEERISELRYRLGLS</sequence>
<dbReference type="GO" id="GO:0051082">
    <property type="term" value="F:unfolded protein binding"/>
    <property type="evidence" value="ECO:0007669"/>
    <property type="project" value="TreeGrafter"/>
</dbReference>
<evidence type="ECO:0000313" key="3">
    <source>
        <dbReference type="EMBL" id="GAD92219.1"/>
    </source>
</evidence>
<feature type="compositionally biased region" description="Basic and acidic residues" evidence="2">
    <location>
        <begin position="134"/>
        <end position="143"/>
    </location>
</feature>